<dbReference type="EMBL" id="JACHMN010000003">
    <property type="protein sequence ID" value="MBB5873897.1"/>
    <property type="molecule type" value="Genomic_DNA"/>
</dbReference>
<name>A0A841BXM1_9ACTN</name>
<dbReference type="InterPro" id="IPR039422">
    <property type="entry name" value="MarR/SlyA-like"/>
</dbReference>
<evidence type="ECO:0000313" key="3">
    <source>
        <dbReference type="Proteomes" id="UP000587527"/>
    </source>
</evidence>
<keyword evidence="3" id="KW-1185">Reference proteome</keyword>
<gene>
    <name evidence="2" type="ORF">F4553_007331</name>
</gene>
<dbReference type="Pfam" id="PF12802">
    <property type="entry name" value="MarR_2"/>
    <property type="match status" value="1"/>
</dbReference>
<dbReference type="Proteomes" id="UP000587527">
    <property type="component" value="Unassembled WGS sequence"/>
</dbReference>
<dbReference type="InterPro" id="IPR036388">
    <property type="entry name" value="WH-like_DNA-bd_sf"/>
</dbReference>
<dbReference type="GO" id="GO:0006950">
    <property type="term" value="P:response to stress"/>
    <property type="evidence" value="ECO:0007669"/>
    <property type="project" value="TreeGrafter"/>
</dbReference>
<dbReference type="GO" id="GO:0003677">
    <property type="term" value="F:DNA binding"/>
    <property type="evidence" value="ECO:0007669"/>
    <property type="project" value="UniProtKB-KW"/>
</dbReference>
<dbReference type="PROSITE" id="PS50995">
    <property type="entry name" value="HTH_MARR_2"/>
    <property type="match status" value="1"/>
</dbReference>
<feature type="domain" description="HTH marR-type" evidence="1">
    <location>
        <begin position="6"/>
        <end position="142"/>
    </location>
</feature>
<dbReference type="SMART" id="SM00347">
    <property type="entry name" value="HTH_MARR"/>
    <property type="match status" value="1"/>
</dbReference>
<organism evidence="2 3">
    <name type="scientific">Allocatelliglobosispora scoriae</name>
    <dbReference type="NCBI Taxonomy" id="643052"/>
    <lineage>
        <taxon>Bacteria</taxon>
        <taxon>Bacillati</taxon>
        <taxon>Actinomycetota</taxon>
        <taxon>Actinomycetes</taxon>
        <taxon>Micromonosporales</taxon>
        <taxon>Micromonosporaceae</taxon>
        <taxon>Allocatelliglobosispora</taxon>
    </lineage>
</organism>
<evidence type="ECO:0000259" key="1">
    <source>
        <dbReference type="PROSITE" id="PS50995"/>
    </source>
</evidence>
<dbReference type="PANTHER" id="PTHR33164">
    <property type="entry name" value="TRANSCRIPTIONAL REGULATOR, MARR FAMILY"/>
    <property type="match status" value="1"/>
</dbReference>
<keyword evidence="2" id="KW-0238">DNA-binding</keyword>
<protein>
    <submittedName>
        <fullName evidence="2">DNA-binding MarR family transcriptional regulator</fullName>
    </submittedName>
</protein>
<dbReference type="GO" id="GO:0003700">
    <property type="term" value="F:DNA-binding transcription factor activity"/>
    <property type="evidence" value="ECO:0007669"/>
    <property type="project" value="InterPro"/>
</dbReference>
<evidence type="ECO:0000313" key="2">
    <source>
        <dbReference type="EMBL" id="MBB5873897.1"/>
    </source>
</evidence>
<reference evidence="2 3" key="1">
    <citation type="submission" date="2020-08" db="EMBL/GenBank/DDBJ databases">
        <title>Sequencing the genomes of 1000 actinobacteria strains.</title>
        <authorList>
            <person name="Klenk H.-P."/>
        </authorList>
    </citation>
    <scope>NUCLEOTIDE SEQUENCE [LARGE SCALE GENOMIC DNA]</scope>
    <source>
        <strain evidence="2 3">DSM 45362</strain>
    </source>
</reference>
<dbReference type="AlphaFoldDB" id="A0A841BXM1"/>
<dbReference type="Gene3D" id="1.10.10.10">
    <property type="entry name" value="Winged helix-like DNA-binding domain superfamily/Winged helix DNA-binding domain"/>
    <property type="match status" value="1"/>
</dbReference>
<dbReference type="InterPro" id="IPR000835">
    <property type="entry name" value="HTH_MarR-typ"/>
</dbReference>
<dbReference type="SUPFAM" id="SSF46785">
    <property type="entry name" value="Winged helix' DNA-binding domain"/>
    <property type="match status" value="1"/>
</dbReference>
<accession>A0A841BXM1</accession>
<dbReference type="InterPro" id="IPR036390">
    <property type="entry name" value="WH_DNA-bd_sf"/>
</dbReference>
<proteinExistence type="predicted"/>
<comment type="caution">
    <text evidence="2">The sequence shown here is derived from an EMBL/GenBank/DDBJ whole genome shotgun (WGS) entry which is preliminary data.</text>
</comment>
<dbReference type="PANTHER" id="PTHR33164:SF106">
    <property type="entry name" value="TRANSCRIPTIONAL REGULATORY PROTEIN"/>
    <property type="match status" value="1"/>
</dbReference>
<dbReference type="RefSeq" id="WP_221470620.1">
    <property type="nucleotide sequence ID" value="NZ_JACHMN010000003.1"/>
</dbReference>
<sequence>MIDEGTMRTIHQLRRVTVALNLRGAEFAAAQGLHTTDLRAIISLLDADREGIAATPGWLGEQLQLNSASVTALVDRLARLGLVRRDRDTADRRRVLLTVEPSATELGWAFFGPLMGRIAEVAGAFDQAELAVVDRFLAGVLTAAGSEGAGDEAAGDVRGT</sequence>